<dbReference type="OrthoDB" id="1026733at2759"/>
<keyword evidence="7" id="KW-1185">Reference proteome</keyword>
<dbReference type="GO" id="GO:0036503">
    <property type="term" value="P:ERAD pathway"/>
    <property type="evidence" value="ECO:0007669"/>
    <property type="project" value="TreeGrafter"/>
</dbReference>
<evidence type="ECO:0000313" key="7">
    <source>
        <dbReference type="Proteomes" id="UP000663879"/>
    </source>
</evidence>
<dbReference type="SUPFAM" id="SSF54236">
    <property type="entry name" value="Ubiquitin-like"/>
    <property type="match status" value="1"/>
</dbReference>
<comment type="subcellular location">
    <subcellularLocation>
        <location evidence="1">Endoplasmic reticulum</location>
    </subcellularLocation>
</comment>
<protein>
    <recommendedName>
        <fullName evidence="5">UBX domain-containing protein</fullName>
    </recommendedName>
</protein>
<dbReference type="SMART" id="SM00594">
    <property type="entry name" value="UAS"/>
    <property type="match status" value="1"/>
</dbReference>
<dbReference type="InterPro" id="IPR029071">
    <property type="entry name" value="Ubiquitin-like_domsf"/>
</dbReference>
<evidence type="ECO:0000256" key="1">
    <source>
        <dbReference type="ARBA" id="ARBA00004240"/>
    </source>
</evidence>
<dbReference type="InterPro" id="IPR050730">
    <property type="entry name" value="UBX_domain-protein"/>
</dbReference>
<reference evidence="6" key="1">
    <citation type="submission" date="2021-02" db="EMBL/GenBank/DDBJ databases">
        <authorList>
            <person name="Nowell W R."/>
        </authorList>
    </citation>
    <scope>NUCLEOTIDE SEQUENCE</scope>
    <source>
        <strain evidence="6">Ploen Becks lab</strain>
    </source>
</reference>
<dbReference type="Gene3D" id="3.10.20.90">
    <property type="entry name" value="Phosphatidylinositol 3-kinase Catalytic Subunit, Chain A, domain 1"/>
    <property type="match status" value="1"/>
</dbReference>
<organism evidence="6 7">
    <name type="scientific">Brachionus calyciflorus</name>
    <dbReference type="NCBI Taxonomy" id="104777"/>
    <lineage>
        <taxon>Eukaryota</taxon>
        <taxon>Metazoa</taxon>
        <taxon>Spiralia</taxon>
        <taxon>Gnathifera</taxon>
        <taxon>Rotifera</taxon>
        <taxon>Eurotatoria</taxon>
        <taxon>Monogononta</taxon>
        <taxon>Pseudotrocha</taxon>
        <taxon>Ploima</taxon>
        <taxon>Brachionidae</taxon>
        <taxon>Brachionus</taxon>
    </lineage>
</organism>
<comment type="caution">
    <text evidence="6">The sequence shown here is derived from an EMBL/GenBank/DDBJ whole genome shotgun (WGS) entry which is preliminary data.</text>
</comment>
<dbReference type="Proteomes" id="UP000663879">
    <property type="component" value="Unassembled WGS sequence"/>
</dbReference>
<dbReference type="SUPFAM" id="SSF46934">
    <property type="entry name" value="UBA-like"/>
    <property type="match status" value="1"/>
</dbReference>
<evidence type="ECO:0000256" key="2">
    <source>
        <dbReference type="ARBA" id="ARBA00022824"/>
    </source>
</evidence>
<feature type="region of interest" description="Disordered" evidence="4">
    <location>
        <begin position="311"/>
        <end position="342"/>
    </location>
</feature>
<dbReference type="Pfam" id="PF14555">
    <property type="entry name" value="UBA_4"/>
    <property type="match status" value="1"/>
</dbReference>
<evidence type="ECO:0000256" key="4">
    <source>
        <dbReference type="SAM" id="MobiDB-lite"/>
    </source>
</evidence>
<dbReference type="EMBL" id="CAJNOC010000009">
    <property type="protein sequence ID" value="CAF0704875.1"/>
    <property type="molecule type" value="Genomic_DNA"/>
</dbReference>
<evidence type="ECO:0000256" key="3">
    <source>
        <dbReference type="ARBA" id="ARBA00023054"/>
    </source>
</evidence>
<sequence length="445" mass="52135">MADDENLSPEQTEKLVQFQEITHIDSIEECKQLLEAFQWNVELAVQNTFENHPQETTTSQPRPQSRTEIPNINIDTQATSFPRREQAVAPRGIVEWAVSLIQLPFRFIFRTLLDLISFFMSFLEDNSIPDNYDPLENVNEFTNNYNEKFGTNHPEFFAGSYNQALELAKQELRFLVVYIHQNDNTKCLKFANETLSNQDLIDYFRNKNLIFWACSKNLPEGRKAFKSLKASRCPSLAVLVPKRSKMTIVRKVEVPKPASDLLNELRQSITTEEPELIVRRHEREERNQTQQIRQEQDQAFLESLRIDREKAKKKQDEEEAARKAEELERLKQEEENANQNRKLERKAELRRLFAETLEPDASNQHSIKLGFKFPSGTRLSRIFLKTDSVCELYKFVFSNEECPLNFEMRTFHPNIEIKCNEETTISIQEFGIDKPMLIYVNDLDA</sequence>
<dbReference type="GO" id="GO:0043130">
    <property type="term" value="F:ubiquitin binding"/>
    <property type="evidence" value="ECO:0007669"/>
    <property type="project" value="TreeGrafter"/>
</dbReference>
<dbReference type="InterPro" id="IPR001012">
    <property type="entry name" value="UBX_dom"/>
</dbReference>
<name>A0A813M0R7_9BILA</name>
<dbReference type="InterPro" id="IPR006577">
    <property type="entry name" value="UAS"/>
</dbReference>
<dbReference type="Pfam" id="PF00789">
    <property type="entry name" value="UBX"/>
    <property type="match status" value="1"/>
</dbReference>
<dbReference type="InterPro" id="IPR009060">
    <property type="entry name" value="UBA-like_sf"/>
</dbReference>
<dbReference type="Pfam" id="PF21021">
    <property type="entry name" value="FAF1"/>
    <property type="match status" value="1"/>
</dbReference>
<dbReference type="PANTHER" id="PTHR23322:SF1">
    <property type="entry name" value="FAS-ASSOCIATED FACTOR 2"/>
    <property type="match status" value="1"/>
</dbReference>
<keyword evidence="2" id="KW-0256">Endoplasmic reticulum</keyword>
<feature type="domain" description="UBX" evidence="5">
    <location>
        <begin position="362"/>
        <end position="440"/>
    </location>
</feature>
<evidence type="ECO:0000313" key="6">
    <source>
        <dbReference type="EMBL" id="CAF0704875.1"/>
    </source>
</evidence>
<dbReference type="Gene3D" id="3.40.30.10">
    <property type="entry name" value="Glutaredoxin"/>
    <property type="match status" value="1"/>
</dbReference>
<dbReference type="GO" id="GO:0005783">
    <property type="term" value="C:endoplasmic reticulum"/>
    <property type="evidence" value="ECO:0007669"/>
    <property type="project" value="UniProtKB-SubCell"/>
</dbReference>
<evidence type="ECO:0000259" key="5">
    <source>
        <dbReference type="PROSITE" id="PS50033"/>
    </source>
</evidence>
<dbReference type="InterPro" id="IPR049483">
    <property type="entry name" value="FAF1_2-like_UAS"/>
</dbReference>
<dbReference type="AlphaFoldDB" id="A0A813M0R7"/>
<accession>A0A813M0R7</accession>
<dbReference type="InterPro" id="IPR036249">
    <property type="entry name" value="Thioredoxin-like_sf"/>
</dbReference>
<dbReference type="PROSITE" id="PS50033">
    <property type="entry name" value="UBX"/>
    <property type="match status" value="1"/>
</dbReference>
<feature type="compositionally biased region" description="Basic and acidic residues" evidence="4">
    <location>
        <begin position="311"/>
        <end position="334"/>
    </location>
</feature>
<keyword evidence="3" id="KW-0175">Coiled coil</keyword>
<gene>
    <name evidence="6" type="ORF">OXX778_LOCUS198</name>
</gene>
<dbReference type="Gene3D" id="1.10.8.10">
    <property type="entry name" value="DNA helicase RuvA subunit, C-terminal domain"/>
    <property type="match status" value="1"/>
</dbReference>
<proteinExistence type="predicted"/>
<dbReference type="SUPFAM" id="SSF52833">
    <property type="entry name" value="Thioredoxin-like"/>
    <property type="match status" value="1"/>
</dbReference>
<dbReference type="PANTHER" id="PTHR23322">
    <property type="entry name" value="FAS-ASSOCIATED PROTEIN"/>
    <property type="match status" value="1"/>
</dbReference>